<dbReference type="EMBL" id="WHWB01032659">
    <property type="protein sequence ID" value="KAJ7424519.1"/>
    <property type="molecule type" value="Genomic_DNA"/>
</dbReference>
<evidence type="ECO:0000313" key="2">
    <source>
        <dbReference type="EMBL" id="KAJ7424519.1"/>
    </source>
</evidence>
<comment type="caution">
    <text evidence="2">The sequence shown here is derived from an EMBL/GenBank/DDBJ whole genome shotgun (WGS) entry which is preliminary data.</text>
</comment>
<gene>
    <name evidence="2" type="ORF">WISP_28325</name>
</gene>
<reference evidence="2" key="1">
    <citation type="submission" date="2019-10" db="EMBL/GenBank/DDBJ databases">
        <authorList>
            <person name="Soares A.E.R."/>
            <person name="Aleixo A."/>
            <person name="Schneider P."/>
            <person name="Miyaki C.Y."/>
            <person name="Schneider M.P."/>
            <person name="Mello C."/>
            <person name="Vasconcelos A.T.R."/>
        </authorList>
    </citation>
    <scope>NUCLEOTIDE SEQUENCE</scope>
    <source>
        <tissue evidence="2">Muscle</tissue>
    </source>
</reference>
<organism evidence="2 3">
    <name type="scientific">Willisornis vidua</name>
    <name type="common">Xingu scale-backed antbird</name>
    <dbReference type="NCBI Taxonomy" id="1566151"/>
    <lineage>
        <taxon>Eukaryota</taxon>
        <taxon>Metazoa</taxon>
        <taxon>Chordata</taxon>
        <taxon>Craniata</taxon>
        <taxon>Vertebrata</taxon>
        <taxon>Euteleostomi</taxon>
        <taxon>Archelosauria</taxon>
        <taxon>Archosauria</taxon>
        <taxon>Dinosauria</taxon>
        <taxon>Saurischia</taxon>
        <taxon>Theropoda</taxon>
        <taxon>Coelurosauria</taxon>
        <taxon>Aves</taxon>
        <taxon>Neognathae</taxon>
        <taxon>Neoaves</taxon>
        <taxon>Telluraves</taxon>
        <taxon>Australaves</taxon>
        <taxon>Passeriformes</taxon>
        <taxon>Thamnophilidae</taxon>
        <taxon>Willisornis</taxon>
    </lineage>
</organism>
<feature type="region of interest" description="Disordered" evidence="1">
    <location>
        <begin position="160"/>
        <end position="180"/>
    </location>
</feature>
<proteinExistence type="predicted"/>
<protein>
    <submittedName>
        <fullName evidence="2">Uncharacterized protein</fullName>
    </submittedName>
</protein>
<evidence type="ECO:0000256" key="1">
    <source>
        <dbReference type="SAM" id="MobiDB-lite"/>
    </source>
</evidence>
<accession>A0ABQ9DL46</accession>
<dbReference type="Proteomes" id="UP001145742">
    <property type="component" value="Unassembled WGS sequence"/>
</dbReference>
<sequence>MTFYRDLCDDGCYSQLGYDDFYGFGGLNGFRFGSPFGYSRYGTPYGYRGFGGLYGNRGFLGYGGYYGYGDLYGAGYGYPFYSRFGGRTTQEKLLVDGVTLKKFPPSKEVQGKYLGLVGLEKRRLGGDLINPWKSHQSMETSNVHTNPSAQLRRDLIQGSPRGVRMVPVVPNDTTRSDGHK</sequence>
<name>A0ABQ9DL46_9PASS</name>
<keyword evidence="3" id="KW-1185">Reference proteome</keyword>
<evidence type="ECO:0000313" key="3">
    <source>
        <dbReference type="Proteomes" id="UP001145742"/>
    </source>
</evidence>